<proteinExistence type="inferred from homology"/>
<name>A0AAJ7XC30_PETMA</name>
<keyword evidence="5 8" id="KW-1133">Transmembrane helix</keyword>
<feature type="transmembrane region" description="Helical" evidence="8">
    <location>
        <begin position="99"/>
        <end position="116"/>
    </location>
</feature>
<keyword evidence="4 8" id="KW-0812">Transmembrane</keyword>
<feature type="transmembrane region" description="Helical" evidence="8">
    <location>
        <begin position="30"/>
        <end position="52"/>
    </location>
</feature>
<protein>
    <recommendedName>
        <fullName evidence="3">Transmembrane protein 135</fullName>
    </recommendedName>
</protein>
<dbReference type="Pfam" id="PF15982">
    <property type="entry name" value="TMEM135_C_rich"/>
    <property type="match status" value="1"/>
</dbReference>
<feature type="transmembrane region" description="Helical" evidence="8">
    <location>
        <begin position="153"/>
        <end position="169"/>
    </location>
</feature>
<reference evidence="11" key="1">
    <citation type="submission" date="2025-08" db="UniProtKB">
        <authorList>
            <consortium name="RefSeq"/>
        </authorList>
    </citation>
    <scope>IDENTIFICATION</scope>
    <source>
        <tissue evidence="11">Sperm</tissue>
    </source>
</reference>
<evidence type="ECO:0000256" key="5">
    <source>
        <dbReference type="ARBA" id="ARBA00022989"/>
    </source>
</evidence>
<keyword evidence="10" id="KW-1185">Reference proteome</keyword>
<evidence type="ECO:0000256" key="3">
    <source>
        <dbReference type="ARBA" id="ARBA00014511"/>
    </source>
</evidence>
<dbReference type="InterPro" id="IPR031926">
    <property type="entry name" value="TMEM135_N"/>
</dbReference>
<comment type="function">
    <text evidence="7">Involved in mitochondrial metabolism by regulating the balance between mitochondrial fusion and fission. May act as a regulator of mitochondrial fission that promotes DNM1L-dependent fission through activation of DNM1L. May be involved in peroxisome organization.</text>
</comment>
<evidence type="ECO:0000256" key="6">
    <source>
        <dbReference type="ARBA" id="ARBA00023136"/>
    </source>
</evidence>
<dbReference type="Proteomes" id="UP001318040">
    <property type="component" value="Chromosome 49"/>
</dbReference>
<dbReference type="PANTHER" id="PTHR12459:SF15">
    <property type="entry name" value="TRANSMEMBRANE PROTEIN 135"/>
    <property type="match status" value="1"/>
</dbReference>
<keyword evidence="6 8" id="KW-0472">Membrane</keyword>
<evidence type="ECO:0000256" key="7">
    <source>
        <dbReference type="ARBA" id="ARBA00045417"/>
    </source>
</evidence>
<evidence type="ECO:0000256" key="1">
    <source>
        <dbReference type="ARBA" id="ARBA00004127"/>
    </source>
</evidence>
<sequence>MAALSKSIPHNCYEIGHTWDPSCVTAFRQVSWGAFDEAVRIYTPLYLIAALLRRRKRDYYLYRLLPELSRSVAFLSANGGLYIASFCILRKLMGGFNSWLGGFWAALPASYIAILLERKSRRGLLTIYMANLATETIFRMCVTRGYVTPVRHGEVLLFCITASLYMYLFRCKDGLKGFSFSALKFLVGKEERLDHAPEALPVDRAAAARADDSERPAAAAAAAAAAIPGDRPSRLALIRYLVRLLVKSGPRHRCCKHHNENCIYYSFKAFVRMFSVGYLIQCCLRVPAAIRHLFTRPSRVLPTLVHRENFRLGAFLGSFVSLYKGTSCLLRWMRNLDDELHALLAGFVAGLSMMFYKSTSISMYLSSKLVETLYFKGIEAGSFPYFPHADTIIYAISTAICFQAAVMEVHNLRPSYWRFLLRLTKGRFALMNRKALDAFGTQASRDFKEFDLKLDPRFTHTVDSSH</sequence>
<dbReference type="GeneID" id="116953006"/>
<dbReference type="CTD" id="65084"/>
<dbReference type="RefSeq" id="XP_032828697.1">
    <property type="nucleotide sequence ID" value="XM_032972806.1"/>
</dbReference>
<comment type="subcellular location">
    <subcellularLocation>
        <location evidence="1">Endomembrane system</location>
        <topology evidence="1">Multi-pass membrane protein</topology>
    </subcellularLocation>
</comment>
<dbReference type="PANTHER" id="PTHR12459">
    <property type="entry name" value="TRANSMEMBRANE PROTEIN 135-RELATED"/>
    <property type="match status" value="1"/>
</dbReference>
<evidence type="ECO:0000256" key="2">
    <source>
        <dbReference type="ARBA" id="ARBA00008924"/>
    </source>
</evidence>
<dbReference type="AlphaFoldDB" id="A0AAJ7XC30"/>
<evidence type="ECO:0000256" key="8">
    <source>
        <dbReference type="SAM" id="Phobius"/>
    </source>
</evidence>
<comment type="similarity">
    <text evidence="2">Belongs to the TMEM135 family.</text>
</comment>
<evidence type="ECO:0000313" key="11">
    <source>
        <dbReference type="RefSeq" id="XP_032828697.1"/>
    </source>
</evidence>
<dbReference type="KEGG" id="pmrn:116953006"/>
<organism evidence="10 11">
    <name type="scientific">Petromyzon marinus</name>
    <name type="common">Sea lamprey</name>
    <dbReference type="NCBI Taxonomy" id="7757"/>
    <lineage>
        <taxon>Eukaryota</taxon>
        <taxon>Metazoa</taxon>
        <taxon>Chordata</taxon>
        <taxon>Craniata</taxon>
        <taxon>Vertebrata</taxon>
        <taxon>Cyclostomata</taxon>
        <taxon>Hyperoartia</taxon>
        <taxon>Petromyzontiformes</taxon>
        <taxon>Petromyzontidae</taxon>
        <taxon>Petromyzon</taxon>
    </lineage>
</organism>
<gene>
    <name evidence="11" type="primary">TMEM135</name>
</gene>
<dbReference type="InterPro" id="IPR026749">
    <property type="entry name" value="Tmem135"/>
</dbReference>
<evidence type="ECO:0000259" key="9">
    <source>
        <dbReference type="Pfam" id="PF15982"/>
    </source>
</evidence>
<evidence type="ECO:0000313" key="10">
    <source>
        <dbReference type="Proteomes" id="UP001318040"/>
    </source>
</evidence>
<dbReference type="GO" id="GO:0012505">
    <property type="term" value="C:endomembrane system"/>
    <property type="evidence" value="ECO:0007669"/>
    <property type="project" value="UniProtKB-SubCell"/>
</dbReference>
<feature type="transmembrane region" description="Helical" evidence="8">
    <location>
        <begin position="72"/>
        <end position="93"/>
    </location>
</feature>
<accession>A0AAJ7XC30</accession>
<feature type="domain" description="Transmembrane protein 135 N-terminal" evidence="9">
    <location>
        <begin position="9"/>
        <end position="142"/>
    </location>
</feature>
<evidence type="ECO:0000256" key="4">
    <source>
        <dbReference type="ARBA" id="ARBA00022692"/>
    </source>
</evidence>